<dbReference type="Proteomes" id="UP000176253">
    <property type="component" value="Unassembled WGS sequence"/>
</dbReference>
<accession>A0A1F6A2V5</accession>
<protein>
    <submittedName>
        <fullName evidence="2">Uncharacterized protein</fullName>
    </submittedName>
</protein>
<name>A0A1F6A2V5_9BACT</name>
<proteinExistence type="predicted"/>
<organism evidence="2 3">
    <name type="scientific">Candidatus Gottesmanbacteria bacterium RIFCSPHIGHO2_02_FULL_39_14</name>
    <dbReference type="NCBI Taxonomy" id="1798383"/>
    <lineage>
        <taxon>Bacteria</taxon>
        <taxon>Candidatus Gottesmaniibacteriota</taxon>
    </lineage>
</organism>
<evidence type="ECO:0000313" key="3">
    <source>
        <dbReference type="Proteomes" id="UP000176253"/>
    </source>
</evidence>
<dbReference type="EMBL" id="MFJM01000008">
    <property type="protein sequence ID" value="OGG19011.1"/>
    <property type="molecule type" value="Genomic_DNA"/>
</dbReference>
<reference evidence="2 3" key="1">
    <citation type="journal article" date="2016" name="Nat. Commun.">
        <title>Thousands of microbial genomes shed light on interconnected biogeochemical processes in an aquifer system.</title>
        <authorList>
            <person name="Anantharaman K."/>
            <person name="Brown C.T."/>
            <person name="Hug L.A."/>
            <person name="Sharon I."/>
            <person name="Castelle C.J."/>
            <person name="Probst A.J."/>
            <person name="Thomas B.C."/>
            <person name="Singh A."/>
            <person name="Wilkins M.J."/>
            <person name="Karaoz U."/>
            <person name="Brodie E.L."/>
            <person name="Williams K.H."/>
            <person name="Hubbard S.S."/>
            <person name="Banfield J.F."/>
        </authorList>
    </citation>
    <scope>NUCLEOTIDE SEQUENCE [LARGE SCALE GENOMIC DNA]</scope>
</reference>
<dbReference type="STRING" id="1798383.A3D78_07540"/>
<evidence type="ECO:0000313" key="2">
    <source>
        <dbReference type="EMBL" id="OGG19011.1"/>
    </source>
</evidence>
<feature type="region of interest" description="Disordered" evidence="1">
    <location>
        <begin position="18"/>
        <end position="68"/>
    </location>
</feature>
<gene>
    <name evidence="2" type="ORF">A3D78_07540</name>
</gene>
<sequence length="118" mass="13240">MNRRNLIESGVIPNKMEMGKKRGRLSGVQPELFNRTPFADSSKLPTRGVRPGRDVSSNGPLMGKMPVFGPEGTEVYTIQSHRDGTATIYTEDPEDPNILHPITMHKKDLRDLENNQPK</sequence>
<evidence type="ECO:0000256" key="1">
    <source>
        <dbReference type="SAM" id="MobiDB-lite"/>
    </source>
</evidence>
<dbReference type="AlphaFoldDB" id="A0A1F6A2V5"/>
<comment type="caution">
    <text evidence="2">The sequence shown here is derived from an EMBL/GenBank/DDBJ whole genome shotgun (WGS) entry which is preliminary data.</text>
</comment>